<sequence length="86" mass="8996">MRCVPGGTAYIQKKRLAEKGGGALPGRRTILVKRASALAGSGEDRRARSASAVSHSTRNSVPLLRLCRSDQAERPGRVSVAVPAGT</sequence>
<comment type="caution">
    <text evidence="1">The sequence shown here is derived from an EMBL/GenBank/DDBJ whole genome shotgun (WGS) entry which is preliminary data.</text>
</comment>
<accession>A0AAV7VSY1</accession>
<dbReference type="AlphaFoldDB" id="A0AAV7VSY1"/>
<protein>
    <submittedName>
        <fullName evidence="1">Uncharacterized protein</fullName>
    </submittedName>
</protein>
<name>A0AAV7VSY1_PLEWA</name>
<dbReference type="Proteomes" id="UP001066276">
    <property type="component" value="Chromosome 1_2"/>
</dbReference>
<organism evidence="1 2">
    <name type="scientific">Pleurodeles waltl</name>
    <name type="common">Iberian ribbed newt</name>
    <dbReference type="NCBI Taxonomy" id="8319"/>
    <lineage>
        <taxon>Eukaryota</taxon>
        <taxon>Metazoa</taxon>
        <taxon>Chordata</taxon>
        <taxon>Craniata</taxon>
        <taxon>Vertebrata</taxon>
        <taxon>Euteleostomi</taxon>
        <taxon>Amphibia</taxon>
        <taxon>Batrachia</taxon>
        <taxon>Caudata</taxon>
        <taxon>Salamandroidea</taxon>
        <taxon>Salamandridae</taxon>
        <taxon>Pleurodelinae</taxon>
        <taxon>Pleurodeles</taxon>
    </lineage>
</organism>
<evidence type="ECO:0000313" key="2">
    <source>
        <dbReference type="Proteomes" id="UP001066276"/>
    </source>
</evidence>
<keyword evidence="2" id="KW-1185">Reference proteome</keyword>
<dbReference type="EMBL" id="JANPWB010000002">
    <property type="protein sequence ID" value="KAJ1204814.1"/>
    <property type="molecule type" value="Genomic_DNA"/>
</dbReference>
<reference evidence="1" key="1">
    <citation type="journal article" date="2022" name="bioRxiv">
        <title>Sequencing and chromosome-scale assembly of the giantPleurodeles waltlgenome.</title>
        <authorList>
            <person name="Brown T."/>
            <person name="Elewa A."/>
            <person name="Iarovenko S."/>
            <person name="Subramanian E."/>
            <person name="Araus A.J."/>
            <person name="Petzold A."/>
            <person name="Susuki M."/>
            <person name="Suzuki K.-i.T."/>
            <person name="Hayashi T."/>
            <person name="Toyoda A."/>
            <person name="Oliveira C."/>
            <person name="Osipova E."/>
            <person name="Leigh N.D."/>
            <person name="Simon A."/>
            <person name="Yun M.H."/>
        </authorList>
    </citation>
    <scope>NUCLEOTIDE SEQUENCE</scope>
    <source>
        <strain evidence="1">20211129_DDA</strain>
        <tissue evidence="1">Liver</tissue>
    </source>
</reference>
<evidence type="ECO:0000313" key="1">
    <source>
        <dbReference type="EMBL" id="KAJ1204814.1"/>
    </source>
</evidence>
<gene>
    <name evidence="1" type="ORF">NDU88_000252</name>
</gene>
<proteinExistence type="predicted"/>